<feature type="compositionally biased region" description="Basic and acidic residues" evidence="4">
    <location>
        <begin position="295"/>
        <end position="310"/>
    </location>
</feature>
<gene>
    <name evidence="5" type="ORF">ACAOBT_LOCUS28562</name>
</gene>
<dbReference type="Gene3D" id="1.25.40.20">
    <property type="entry name" value="Ankyrin repeat-containing domain"/>
    <property type="match status" value="1"/>
</dbReference>
<comment type="caution">
    <text evidence="5">The sequence shown here is derived from an EMBL/GenBank/DDBJ whole genome shotgun (WGS) entry which is preliminary data.</text>
</comment>
<feature type="repeat" description="ANK" evidence="3">
    <location>
        <begin position="121"/>
        <end position="153"/>
    </location>
</feature>
<feature type="compositionally biased region" description="Basic residues" evidence="4">
    <location>
        <begin position="281"/>
        <end position="294"/>
    </location>
</feature>
<feature type="repeat" description="ANK" evidence="3">
    <location>
        <begin position="52"/>
        <end position="77"/>
    </location>
</feature>
<dbReference type="OrthoDB" id="424503at2759"/>
<dbReference type="SMART" id="SM00248">
    <property type="entry name" value="ANK"/>
    <property type="match status" value="6"/>
</dbReference>
<keyword evidence="1" id="KW-0677">Repeat</keyword>
<feature type="repeat" description="ANK" evidence="3">
    <location>
        <begin position="187"/>
        <end position="219"/>
    </location>
</feature>
<dbReference type="Pfam" id="PF12796">
    <property type="entry name" value="Ank_2"/>
    <property type="match status" value="2"/>
</dbReference>
<dbReference type="SUPFAM" id="SSF48403">
    <property type="entry name" value="Ankyrin repeat"/>
    <property type="match status" value="1"/>
</dbReference>
<protein>
    <recommendedName>
        <fullName evidence="7">Ankyrin repeat domain-containing protein 6</fullName>
    </recommendedName>
</protein>
<dbReference type="InterPro" id="IPR036770">
    <property type="entry name" value="Ankyrin_rpt-contain_sf"/>
</dbReference>
<evidence type="ECO:0000256" key="3">
    <source>
        <dbReference type="PROSITE-ProRule" id="PRU00023"/>
    </source>
</evidence>
<dbReference type="AlphaFoldDB" id="A0A9P0LY58"/>
<evidence type="ECO:0008006" key="7">
    <source>
        <dbReference type="Google" id="ProtNLM"/>
    </source>
</evidence>
<reference evidence="5" key="1">
    <citation type="submission" date="2022-03" db="EMBL/GenBank/DDBJ databases">
        <authorList>
            <person name="Sayadi A."/>
        </authorList>
    </citation>
    <scope>NUCLEOTIDE SEQUENCE</scope>
</reference>
<organism evidence="5 6">
    <name type="scientific">Acanthoscelides obtectus</name>
    <name type="common">Bean weevil</name>
    <name type="synonym">Bruchus obtectus</name>
    <dbReference type="NCBI Taxonomy" id="200917"/>
    <lineage>
        <taxon>Eukaryota</taxon>
        <taxon>Metazoa</taxon>
        <taxon>Ecdysozoa</taxon>
        <taxon>Arthropoda</taxon>
        <taxon>Hexapoda</taxon>
        <taxon>Insecta</taxon>
        <taxon>Pterygota</taxon>
        <taxon>Neoptera</taxon>
        <taxon>Endopterygota</taxon>
        <taxon>Coleoptera</taxon>
        <taxon>Polyphaga</taxon>
        <taxon>Cucujiformia</taxon>
        <taxon>Chrysomeloidea</taxon>
        <taxon>Chrysomelidae</taxon>
        <taxon>Bruchinae</taxon>
        <taxon>Bruchini</taxon>
        <taxon>Acanthoscelides</taxon>
    </lineage>
</organism>
<dbReference type="PANTHER" id="PTHR24180">
    <property type="entry name" value="CYCLIN-DEPENDENT KINASE INHIBITOR 2C-RELATED"/>
    <property type="match status" value="1"/>
</dbReference>
<dbReference type="PROSITE" id="PS50088">
    <property type="entry name" value="ANK_REPEAT"/>
    <property type="match status" value="6"/>
</dbReference>
<name>A0A9P0LY58_ACAOB</name>
<evidence type="ECO:0000256" key="1">
    <source>
        <dbReference type="ARBA" id="ARBA00022737"/>
    </source>
</evidence>
<evidence type="ECO:0000313" key="5">
    <source>
        <dbReference type="EMBL" id="CAH2005473.1"/>
    </source>
</evidence>
<dbReference type="PROSITE" id="PS50297">
    <property type="entry name" value="ANK_REP_REGION"/>
    <property type="match status" value="5"/>
</dbReference>
<evidence type="ECO:0000256" key="2">
    <source>
        <dbReference type="ARBA" id="ARBA00023043"/>
    </source>
</evidence>
<feature type="repeat" description="ANK" evidence="3">
    <location>
        <begin position="220"/>
        <end position="252"/>
    </location>
</feature>
<keyword evidence="2 3" id="KW-0040">ANK repeat</keyword>
<evidence type="ECO:0000313" key="6">
    <source>
        <dbReference type="Proteomes" id="UP001152888"/>
    </source>
</evidence>
<dbReference type="InterPro" id="IPR002110">
    <property type="entry name" value="Ankyrin_rpt"/>
</dbReference>
<proteinExistence type="predicted"/>
<dbReference type="Pfam" id="PF00023">
    <property type="entry name" value="Ank"/>
    <property type="match status" value="1"/>
</dbReference>
<dbReference type="Proteomes" id="UP001152888">
    <property type="component" value="Unassembled WGS sequence"/>
</dbReference>
<evidence type="ECO:0000256" key="4">
    <source>
        <dbReference type="SAM" id="MobiDB-lite"/>
    </source>
</evidence>
<dbReference type="EMBL" id="CAKOFQ010007642">
    <property type="protein sequence ID" value="CAH2005473.1"/>
    <property type="molecule type" value="Genomic_DNA"/>
</dbReference>
<sequence length="364" mass="39092">MSCGRPSGGVSATAASTAAQQQLRHAAFAGDAATCRRLLAGAQCVRFSRDQRGRSALHLAAAAGRATVVRLLLAVAAPGEADAPDGDGCAPLQTAAADGHEEVVRLLLARGADVDGCDSVHNNTALHEAAWKGYSRTVRLLAAAGANLTKANAGGFTALHLCCQNGHNQCCRELLLANCDPDVQNNYGDTALHTAARYGHAGVTRILISGQCRVSEQNKNGDTALHIAAAMGRRKLTRILLEAGCDKCVRNKQGETARDIALRKELTEIVDIVDECVARREKKANKQKKRSKSKVRFESKHGKDSVDNLEKTKHWSPYGCHYYPDPEAFPQPRLDSLPQEPLKKGEQYYLDLAADQSTNGCKCD</sequence>
<dbReference type="PRINTS" id="PR01415">
    <property type="entry name" value="ANKYRIN"/>
</dbReference>
<feature type="region of interest" description="Disordered" evidence="4">
    <location>
        <begin position="281"/>
        <end position="310"/>
    </location>
</feature>
<feature type="repeat" description="ANK" evidence="3">
    <location>
        <begin position="87"/>
        <end position="119"/>
    </location>
</feature>
<accession>A0A9P0LY58</accession>
<dbReference type="PANTHER" id="PTHR24180:SF45">
    <property type="entry name" value="POLY [ADP-RIBOSE] POLYMERASE TANKYRASE"/>
    <property type="match status" value="1"/>
</dbReference>
<keyword evidence="6" id="KW-1185">Reference proteome</keyword>
<feature type="repeat" description="ANK" evidence="3">
    <location>
        <begin position="154"/>
        <end position="186"/>
    </location>
</feature>
<dbReference type="InterPro" id="IPR051637">
    <property type="entry name" value="Ank_repeat_dom-contain_49"/>
</dbReference>